<reference evidence="2 3" key="1">
    <citation type="submission" date="2016-10" db="EMBL/GenBank/DDBJ databases">
        <authorList>
            <person name="de Groot N.N."/>
        </authorList>
    </citation>
    <scope>NUCLEOTIDE SEQUENCE [LARGE SCALE GENOMIC DNA]</scope>
    <source>
        <strain evidence="2 3">L14</strain>
    </source>
</reference>
<evidence type="ECO:0000313" key="2">
    <source>
        <dbReference type="EMBL" id="SFA96468.1"/>
    </source>
</evidence>
<organism evidence="2 3">
    <name type="scientific">Selenomonas ruminantium</name>
    <dbReference type="NCBI Taxonomy" id="971"/>
    <lineage>
        <taxon>Bacteria</taxon>
        <taxon>Bacillati</taxon>
        <taxon>Bacillota</taxon>
        <taxon>Negativicutes</taxon>
        <taxon>Selenomonadales</taxon>
        <taxon>Selenomonadaceae</taxon>
        <taxon>Selenomonas</taxon>
    </lineage>
</organism>
<evidence type="ECO:0000256" key="1">
    <source>
        <dbReference type="SAM" id="MobiDB-lite"/>
    </source>
</evidence>
<gene>
    <name evidence="2" type="ORF">SAMN05216587_104256</name>
</gene>
<dbReference type="Proteomes" id="UP000183843">
    <property type="component" value="Unassembled WGS sequence"/>
</dbReference>
<accession>A0A1I0X823</accession>
<feature type="region of interest" description="Disordered" evidence="1">
    <location>
        <begin position="132"/>
        <end position="183"/>
    </location>
</feature>
<feature type="compositionally biased region" description="Low complexity" evidence="1">
    <location>
        <begin position="160"/>
        <end position="177"/>
    </location>
</feature>
<protein>
    <submittedName>
        <fullName evidence="2">Uncharacterized protein</fullName>
    </submittedName>
</protein>
<sequence length="255" mass="27500">MSCRILVCVREKFRRKPLGDMVIMMYRSKAAGMAVFIGMIMAGSLVQAAEGTVSTVDSQELFRSRLVTDNKGSNAPQAAKAVDEAVSNLPQLNSRLRWSAVKTPAELEEEKKAAQRQKKAIPIIITAADIDKERKAKKKGEKTDTPALISPRPIQPPQITPVQQPAPKKPAAPSVPADTLELPPIQPVSAAPQQQAKPQVKAQETAELPPITPVGQSAVPVETIMDAIVESTSIELVINDITNNSVELPAIQPVR</sequence>
<evidence type="ECO:0000313" key="3">
    <source>
        <dbReference type="Proteomes" id="UP000183843"/>
    </source>
</evidence>
<proteinExistence type="predicted"/>
<name>A0A1I0X823_SELRU</name>
<dbReference type="AlphaFoldDB" id="A0A1I0X823"/>
<dbReference type="EMBL" id="FOJX01000004">
    <property type="protein sequence ID" value="SFA96468.1"/>
    <property type="molecule type" value="Genomic_DNA"/>
</dbReference>